<keyword evidence="5 7" id="KW-0808">Transferase</keyword>
<comment type="similarity">
    <text evidence="2 7">Belongs to the DMRL synthase family.</text>
</comment>
<proteinExistence type="inferred from homology"/>
<accession>A0A426V8F6</accession>
<dbReference type="UniPathway" id="UPA00275">
    <property type="reaction ID" value="UER00404"/>
</dbReference>
<feature type="binding site" evidence="7">
    <location>
        <position position="122"/>
    </location>
    <ligand>
        <name>5-amino-6-(D-ribitylamino)uracil</name>
        <dbReference type="ChEBI" id="CHEBI:15934"/>
    </ligand>
</feature>
<feature type="binding site" evidence="7">
    <location>
        <position position="31"/>
    </location>
    <ligand>
        <name>5-amino-6-(D-ribitylamino)uracil</name>
        <dbReference type="ChEBI" id="CHEBI:15934"/>
    </ligand>
</feature>
<comment type="caution">
    <text evidence="8">The sequence shown here is derived from an EMBL/GenBank/DDBJ whole genome shotgun (WGS) entry which is preliminary data.</text>
</comment>
<dbReference type="InterPro" id="IPR036467">
    <property type="entry name" value="LS/RS_sf"/>
</dbReference>
<protein>
    <recommendedName>
        <fullName evidence="3 7">6,7-dimethyl-8-ribityllumazine synthase</fullName>
        <shortName evidence="7">DMRL synthase</shortName>
        <shortName evidence="7">LS</shortName>
        <shortName evidence="7">Lumazine synthase</shortName>
        <ecNumber evidence="3 7">2.5.1.78</ecNumber>
    </recommendedName>
</protein>
<evidence type="ECO:0000256" key="5">
    <source>
        <dbReference type="ARBA" id="ARBA00022679"/>
    </source>
</evidence>
<dbReference type="NCBIfam" id="TIGR00114">
    <property type="entry name" value="lumazine-synth"/>
    <property type="match status" value="1"/>
</dbReference>
<dbReference type="PANTHER" id="PTHR21058:SF0">
    <property type="entry name" value="6,7-DIMETHYL-8-RIBITYLLUMAZINE SYNTHASE"/>
    <property type="match status" value="1"/>
</dbReference>
<dbReference type="SUPFAM" id="SSF52121">
    <property type="entry name" value="Lumazine synthase"/>
    <property type="match status" value="1"/>
</dbReference>
<feature type="binding site" evidence="7">
    <location>
        <begin position="65"/>
        <end position="67"/>
    </location>
    <ligand>
        <name>5-amino-6-(D-ribitylamino)uracil</name>
        <dbReference type="ChEBI" id="CHEBI:15934"/>
    </ligand>
</feature>
<comment type="pathway">
    <text evidence="1 7">Cofactor biosynthesis; riboflavin biosynthesis; riboflavin from 2-hydroxy-3-oxobutyl phosphate and 5-amino-6-(D-ribitylamino)uracil: step 1/2.</text>
</comment>
<feature type="binding site" evidence="7">
    <location>
        <begin position="89"/>
        <end position="91"/>
    </location>
    <ligand>
        <name>5-amino-6-(D-ribitylamino)uracil</name>
        <dbReference type="ChEBI" id="CHEBI:15934"/>
    </ligand>
</feature>
<name>A0A426V8F6_9BURK</name>
<feature type="binding site" evidence="7">
    <location>
        <position position="136"/>
    </location>
    <ligand>
        <name>(2S)-2-hydroxy-3-oxobutyl phosphate</name>
        <dbReference type="ChEBI" id="CHEBI:58830"/>
    </ligand>
</feature>
<dbReference type="OrthoDB" id="9797659at2"/>
<comment type="function">
    <text evidence="7">Catalyzes the formation of 6,7-dimethyl-8-ribityllumazine by condensation of 5-amino-6-(D-ribitylamino)uracil with 3,4-dihydroxy-2-butanone 4-phosphate. This is the penultimate step in the biosynthesis of riboflavin.</text>
</comment>
<dbReference type="NCBIfam" id="NF009084">
    <property type="entry name" value="PRK12419.1"/>
    <property type="match status" value="1"/>
</dbReference>
<dbReference type="AlphaFoldDB" id="A0A426V8F6"/>
<evidence type="ECO:0000256" key="7">
    <source>
        <dbReference type="HAMAP-Rule" id="MF_00178"/>
    </source>
</evidence>
<dbReference type="RefSeq" id="WP_125244644.1">
    <property type="nucleotide sequence ID" value="NZ_RSED01000016.1"/>
</dbReference>
<sequence>MNQSDLPIASLPAANSEASAPLRVAFIQANWHADIVGRAREGFLAEVGRLGVPVDPVTVIDVPGAYEIPLHASTLAKSGRFDAIVACGLVVDGGIYRHDFVAGAVIDGLMRVQLDTDVPVFSCVLTPHHFHEHEEHRRYFSEHLVTKGAEAARACVTTVQSLRRVRHLLATA</sequence>
<reference evidence="8 9" key="1">
    <citation type="submission" date="2018-12" db="EMBL/GenBank/DDBJ databases">
        <title>The whole draft genome of Aquabacterium sp. SJQ9.</title>
        <authorList>
            <person name="Sun L."/>
            <person name="Gao X."/>
            <person name="Chen W."/>
            <person name="Huang K."/>
        </authorList>
    </citation>
    <scope>NUCLEOTIDE SEQUENCE [LARGE SCALE GENOMIC DNA]</scope>
    <source>
        <strain evidence="8 9">SJQ9</strain>
    </source>
</reference>
<comment type="caution">
    <text evidence="7">Lacks conserved residue(s) required for the propagation of feature annotation.</text>
</comment>
<organism evidence="8 9">
    <name type="scientific">Aquabacterium soli</name>
    <dbReference type="NCBI Taxonomy" id="2493092"/>
    <lineage>
        <taxon>Bacteria</taxon>
        <taxon>Pseudomonadati</taxon>
        <taxon>Pseudomonadota</taxon>
        <taxon>Betaproteobacteria</taxon>
        <taxon>Burkholderiales</taxon>
        <taxon>Aquabacterium</taxon>
    </lineage>
</organism>
<dbReference type="InterPro" id="IPR002180">
    <property type="entry name" value="LS/RS"/>
</dbReference>
<dbReference type="Gene3D" id="3.40.50.960">
    <property type="entry name" value="Lumazine/riboflavin synthase"/>
    <property type="match status" value="1"/>
</dbReference>
<dbReference type="PANTHER" id="PTHR21058">
    <property type="entry name" value="6,7-DIMETHYL-8-RIBITYLLUMAZINE SYNTHASE DMRL SYNTHASE LUMAZINE SYNTHASE"/>
    <property type="match status" value="1"/>
</dbReference>
<dbReference type="HAMAP" id="MF_00178">
    <property type="entry name" value="Lumazine_synth"/>
    <property type="match status" value="1"/>
</dbReference>
<dbReference type="GO" id="GO:0000906">
    <property type="term" value="F:6,7-dimethyl-8-ribityllumazine synthase activity"/>
    <property type="evidence" value="ECO:0007669"/>
    <property type="project" value="UniProtKB-UniRule"/>
</dbReference>
<comment type="catalytic activity">
    <reaction evidence="6 7">
        <text>(2S)-2-hydroxy-3-oxobutyl phosphate + 5-amino-6-(D-ribitylamino)uracil = 6,7-dimethyl-8-(1-D-ribityl)lumazine + phosphate + 2 H2O + H(+)</text>
        <dbReference type="Rhea" id="RHEA:26152"/>
        <dbReference type="ChEBI" id="CHEBI:15377"/>
        <dbReference type="ChEBI" id="CHEBI:15378"/>
        <dbReference type="ChEBI" id="CHEBI:15934"/>
        <dbReference type="ChEBI" id="CHEBI:43474"/>
        <dbReference type="ChEBI" id="CHEBI:58201"/>
        <dbReference type="ChEBI" id="CHEBI:58830"/>
        <dbReference type="EC" id="2.5.1.78"/>
    </reaction>
</comment>
<dbReference type="GO" id="GO:0009231">
    <property type="term" value="P:riboflavin biosynthetic process"/>
    <property type="evidence" value="ECO:0007669"/>
    <property type="project" value="UniProtKB-UniRule"/>
</dbReference>
<keyword evidence="9" id="KW-1185">Reference proteome</keyword>
<feature type="active site" description="Proton donor" evidence="7">
    <location>
        <position position="97"/>
    </location>
</feature>
<dbReference type="EMBL" id="RSED01000016">
    <property type="protein sequence ID" value="RRS03008.1"/>
    <property type="molecule type" value="Genomic_DNA"/>
</dbReference>
<evidence type="ECO:0000256" key="4">
    <source>
        <dbReference type="ARBA" id="ARBA00022619"/>
    </source>
</evidence>
<evidence type="ECO:0000256" key="6">
    <source>
        <dbReference type="ARBA" id="ARBA00048785"/>
    </source>
</evidence>
<evidence type="ECO:0000313" key="9">
    <source>
        <dbReference type="Proteomes" id="UP000269265"/>
    </source>
</evidence>
<dbReference type="Proteomes" id="UP000269265">
    <property type="component" value="Unassembled WGS sequence"/>
</dbReference>
<evidence type="ECO:0000256" key="1">
    <source>
        <dbReference type="ARBA" id="ARBA00004917"/>
    </source>
</evidence>
<dbReference type="Pfam" id="PF00885">
    <property type="entry name" value="DMRL_synthase"/>
    <property type="match status" value="1"/>
</dbReference>
<dbReference type="EC" id="2.5.1.78" evidence="3 7"/>
<dbReference type="GO" id="GO:0005829">
    <property type="term" value="C:cytosol"/>
    <property type="evidence" value="ECO:0007669"/>
    <property type="project" value="TreeGrafter"/>
</dbReference>
<keyword evidence="4 7" id="KW-0686">Riboflavin biosynthesis</keyword>
<evidence type="ECO:0000313" key="8">
    <source>
        <dbReference type="EMBL" id="RRS03008.1"/>
    </source>
</evidence>
<evidence type="ECO:0000256" key="2">
    <source>
        <dbReference type="ARBA" id="ARBA00007424"/>
    </source>
</evidence>
<evidence type="ECO:0000256" key="3">
    <source>
        <dbReference type="ARBA" id="ARBA00012664"/>
    </source>
</evidence>
<dbReference type="InterPro" id="IPR034964">
    <property type="entry name" value="LS"/>
</dbReference>
<dbReference type="GO" id="GO:0009349">
    <property type="term" value="C:riboflavin synthase complex"/>
    <property type="evidence" value="ECO:0007669"/>
    <property type="project" value="UniProtKB-UniRule"/>
</dbReference>
<gene>
    <name evidence="7" type="primary">ribH</name>
    <name evidence="8" type="ORF">EIP75_17870</name>
</gene>